<evidence type="ECO:0000256" key="1">
    <source>
        <dbReference type="ARBA" id="ARBA00004141"/>
    </source>
</evidence>
<protein>
    <submittedName>
        <fullName evidence="9">Solute carrier family 15 member 4-like</fullName>
    </submittedName>
</protein>
<evidence type="ECO:0000256" key="7">
    <source>
        <dbReference type="SAM" id="MobiDB-lite"/>
    </source>
</evidence>
<dbReference type="AlphaFoldDB" id="A0A7D9I6M3"/>
<evidence type="ECO:0000313" key="9">
    <source>
        <dbReference type="EMBL" id="CAB3998370.1"/>
    </source>
</evidence>
<dbReference type="Gene3D" id="1.20.1250.20">
    <property type="entry name" value="MFS general substrate transporter like domains"/>
    <property type="match status" value="1"/>
</dbReference>
<dbReference type="Pfam" id="PF00854">
    <property type="entry name" value="PTR2"/>
    <property type="match status" value="1"/>
</dbReference>
<feature type="transmembrane region" description="Helical" evidence="8">
    <location>
        <begin position="446"/>
        <end position="465"/>
    </location>
</feature>
<keyword evidence="10" id="KW-1185">Reference proteome</keyword>
<evidence type="ECO:0000256" key="4">
    <source>
        <dbReference type="ARBA" id="ARBA00022856"/>
    </source>
</evidence>
<keyword evidence="5 8" id="KW-1133">Transmembrane helix</keyword>
<feature type="transmembrane region" description="Helical" evidence="8">
    <location>
        <begin position="518"/>
        <end position="538"/>
    </location>
</feature>
<feature type="transmembrane region" description="Helical" evidence="8">
    <location>
        <begin position="38"/>
        <end position="64"/>
    </location>
</feature>
<feature type="transmembrane region" description="Helical" evidence="8">
    <location>
        <begin position="391"/>
        <end position="413"/>
    </location>
</feature>
<dbReference type="PANTHER" id="PTHR11654">
    <property type="entry name" value="OLIGOPEPTIDE TRANSPORTER-RELATED"/>
    <property type="match status" value="1"/>
</dbReference>
<evidence type="ECO:0000256" key="3">
    <source>
        <dbReference type="ARBA" id="ARBA00022692"/>
    </source>
</evidence>
<dbReference type="Proteomes" id="UP001152795">
    <property type="component" value="Unassembled WGS sequence"/>
</dbReference>
<dbReference type="GO" id="GO:0016020">
    <property type="term" value="C:membrane"/>
    <property type="evidence" value="ECO:0007669"/>
    <property type="project" value="UniProtKB-SubCell"/>
</dbReference>
<dbReference type="InterPro" id="IPR036259">
    <property type="entry name" value="MFS_trans_sf"/>
</dbReference>
<evidence type="ECO:0000256" key="2">
    <source>
        <dbReference type="ARBA" id="ARBA00005982"/>
    </source>
</evidence>
<gene>
    <name evidence="9" type="ORF">PACLA_8A076939</name>
</gene>
<keyword evidence="4" id="KW-0813">Transport</keyword>
<feature type="transmembrane region" description="Helical" evidence="8">
    <location>
        <begin position="84"/>
        <end position="107"/>
    </location>
</feature>
<dbReference type="OrthoDB" id="8904098at2759"/>
<accession>A0A7D9I6M3</accession>
<feature type="transmembrane region" description="Helical" evidence="8">
    <location>
        <begin position="220"/>
        <end position="240"/>
    </location>
</feature>
<dbReference type="GO" id="GO:0022857">
    <property type="term" value="F:transmembrane transporter activity"/>
    <property type="evidence" value="ECO:0007669"/>
    <property type="project" value="InterPro"/>
</dbReference>
<feature type="region of interest" description="Disordered" evidence="7">
    <location>
        <begin position="547"/>
        <end position="579"/>
    </location>
</feature>
<proteinExistence type="inferred from homology"/>
<comment type="caution">
    <text evidence="9">The sequence shown here is derived from an EMBL/GenBank/DDBJ whole genome shotgun (WGS) entry which is preliminary data.</text>
</comment>
<comment type="similarity">
    <text evidence="2">Belongs to the major facilitator superfamily. Proton-dependent oligopeptide transporter (POT/PTR) (TC 2.A.17) family.</text>
</comment>
<reference evidence="9" key="1">
    <citation type="submission" date="2020-04" db="EMBL/GenBank/DDBJ databases">
        <authorList>
            <person name="Alioto T."/>
            <person name="Alioto T."/>
            <person name="Gomez Garrido J."/>
        </authorList>
    </citation>
    <scope>NUCLEOTIDE SEQUENCE</scope>
    <source>
        <strain evidence="9">A484AB</strain>
    </source>
</reference>
<feature type="transmembrane region" description="Helical" evidence="8">
    <location>
        <begin position="477"/>
        <end position="498"/>
    </location>
</feature>
<organism evidence="9 10">
    <name type="scientific">Paramuricea clavata</name>
    <name type="common">Red gorgonian</name>
    <name type="synonym">Violescent sea-whip</name>
    <dbReference type="NCBI Taxonomy" id="317549"/>
    <lineage>
        <taxon>Eukaryota</taxon>
        <taxon>Metazoa</taxon>
        <taxon>Cnidaria</taxon>
        <taxon>Anthozoa</taxon>
        <taxon>Octocorallia</taxon>
        <taxon>Malacalcyonacea</taxon>
        <taxon>Plexauridae</taxon>
        <taxon>Paramuricea</taxon>
    </lineage>
</organism>
<dbReference type="SUPFAM" id="SSF103473">
    <property type="entry name" value="MFS general substrate transporter"/>
    <property type="match status" value="1"/>
</dbReference>
<feature type="transmembrane region" description="Helical" evidence="8">
    <location>
        <begin position="119"/>
        <end position="140"/>
    </location>
</feature>
<dbReference type="InterPro" id="IPR000109">
    <property type="entry name" value="POT_fam"/>
</dbReference>
<dbReference type="EMBL" id="CACRXK020003335">
    <property type="protein sequence ID" value="CAB3998370.1"/>
    <property type="molecule type" value="Genomic_DNA"/>
</dbReference>
<sequence>MATDRTPLILPRLVRQVSRDVSSGNGQGAIKRTSNTRYIAPFTIVVALERFTYYSLIVNLFIFFNYDVYENETNKNDQNAGFANINAIVSVMVLVGLSWLFCVLGGWISDAKLGKLKTIIWGLVIYTLGTGLLVLSAYFLEYQIIQKQLYRAVIVFGSILIALLGEGAYKANIAAFGAEQLDHKDPVSTRRYFNFYYFSLNIGSILALGISAYIQQWKGFVIGFGMSFGSITLALIVFVLSRKRYKTLPCQRIVGKVYQIIKEARRNSKRNDQSSPITLQQPLSWLDHARMKYGGSFLDWEVDETRFLFAIIPVFIVLLPYQTIYNQMNATFLQQGIHMNLNVLPNFDNFPAAWLFLFNAVVIVILLPIMDRIVYPWLTKRGYDMIPLTRISIGILVGCFAIIAAGFVEIFVVQDFMKNNTVTNDDVNQRTVTAANLSVFYQIPQYLLIGVSEIFANVGGLELAYRNAPRSMQGVVMAMFFAINSFGLLLGSGLLGLGQVTGLINHKTDKGNYYDLTYYFFLLGALMLISWIIFIIYVERHRRKRSRQPRTRMFNRTRGPNSPDISSVADLPTDNYYNS</sequence>
<feature type="transmembrane region" description="Helical" evidence="8">
    <location>
        <begin position="192"/>
        <end position="214"/>
    </location>
</feature>
<keyword evidence="4" id="KW-0653">Protein transport</keyword>
<feature type="transmembrane region" description="Helical" evidence="8">
    <location>
        <begin position="307"/>
        <end position="325"/>
    </location>
</feature>
<evidence type="ECO:0000256" key="6">
    <source>
        <dbReference type="ARBA" id="ARBA00023136"/>
    </source>
</evidence>
<keyword evidence="4" id="KW-0571">Peptide transport</keyword>
<comment type="subcellular location">
    <subcellularLocation>
        <location evidence="1">Membrane</location>
        <topology evidence="1">Multi-pass membrane protein</topology>
    </subcellularLocation>
</comment>
<name>A0A7D9I6M3_PARCT</name>
<evidence type="ECO:0000256" key="5">
    <source>
        <dbReference type="ARBA" id="ARBA00022989"/>
    </source>
</evidence>
<dbReference type="GO" id="GO:0015833">
    <property type="term" value="P:peptide transport"/>
    <property type="evidence" value="ECO:0007669"/>
    <property type="project" value="UniProtKB-KW"/>
</dbReference>
<keyword evidence="3 8" id="KW-0812">Transmembrane</keyword>
<evidence type="ECO:0000256" key="8">
    <source>
        <dbReference type="SAM" id="Phobius"/>
    </source>
</evidence>
<evidence type="ECO:0000313" key="10">
    <source>
        <dbReference type="Proteomes" id="UP001152795"/>
    </source>
</evidence>
<keyword evidence="6 8" id="KW-0472">Membrane</keyword>
<feature type="transmembrane region" description="Helical" evidence="8">
    <location>
        <begin position="352"/>
        <end position="370"/>
    </location>
</feature>